<keyword evidence="1" id="KW-0812">Transmembrane</keyword>
<evidence type="ECO:0008006" key="5">
    <source>
        <dbReference type="Google" id="ProtNLM"/>
    </source>
</evidence>
<dbReference type="RefSeq" id="WP_188162647.1">
    <property type="nucleotide sequence ID" value="NZ_JACVVX010000001.1"/>
</dbReference>
<feature type="transmembrane region" description="Helical" evidence="1">
    <location>
        <begin position="255"/>
        <end position="274"/>
    </location>
</feature>
<feature type="transmembrane region" description="Helical" evidence="1">
    <location>
        <begin position="436"/>
        <end position="456"/>
    </location>
</feature>
<keyword evidence="4" id="KW-1185">Reference proteome</keyword>
<evidence type="ECO:0000256" key="2">
    <source>
        <dbReference type="SAM" id="SignalP"/>
    </source>
</evidence>
<feature type="transmembrane region" description="Helical" evidence="1">
    <location>
        <begin position="116"/>
        <end position="133"/>
    </location>
</feature>
<organism evidence="3 4">
    <name type="scientific">Oryzicola mucosus</name>
    <dbReference type="NCBI Taxonomy" id="2767425"/>
    <lineage>
        <taxon>Bacteria</taxon>
        <taxon>Pseudomonadati</taxon>
        <taxon>Pseudomonadota</taxon>
        <taxon>Alphaproteobacteria</taxon>
        <taxon>Hyphomicrobiales</taxon>
        <taxon>Phyllobacteriaceae</taxon>
        <taxon>Oryzicola</taxon>
    </lineage>
</organism>
<proteinExistence type="predicted"/>
<sequence>MNETTRRLLLFLLASSWLLTAIYSATTPSSLAPDERHHFSYAYGIYQQGLTPFFDRSAIKTDQGEYNHLRHPPAYHFLLAAAMEVLHIDKDFTAVHLSTNDYRAALRAAAIPPLRAISLGLYAIHLVGLYMLLSFLVERRLLTNLAALGSAVLILFIPSRLYILGAVNNDALVAAVWPFLASYGLRSMVQPSLPTMLMLVATTALAAMTKITLVIVAIPFIAGAVVAETARFFAMGVQARLAFWLREMRLIGLRHLPLVAFFALSVSFTTAYYANLVIQYGSVNPSYTQIYDLPASDNIFHFDGPAERDWQSIARDVIRSSWRTTTGIFGHSHTYVTGNTSTELLLVESAFGAALLGLLVLFFLHRRTSSPNALIALVLLSVPILFWLIWIQWNVGNWAINRHLGTQGRYSIGALEIGVIALLLVWSAYALDSRRLSRVIGCIGIVGTVLVLLPVLTKPFFYARQNDHLYFAAKMPEAIQAKLLSEGFRRVELTAVKPKSFATSGFREALNRTHHKNLFIVDPDGAKMRGLLPIFEAEGAAAVEIAVWTRRGPRETDFQLELNDSKSRPLASAKLSLGPDIEVNRVCLEAAPGKLATVLSITRDGPAPSRWEAFWKNTVPPYLLGAYVKQVERCR</sequence>
<accession>A0A8J6PXM9</accession>
<feature type="signal peptide" evidence="2">
    <location>
        <begin position="1"/>
        <end position="32"/>
    </location>
</feature>
<keyword evidence="1" id="KW-1133">Transmembrane helix</keyword>
<dbReference type="AlphaFoldDB" id="A0A8J6PXM9"/>
<feature type="transmembrane region" description="Helical" evidence="1">
    <location>
        <begin position="410"/>
        <end position="429"/>
    </location>
</feature>
<comment type="caution">
    <text evidence="3">The sequence shown here is derived from an EMBL/GenBank/DDBJ whole genome shotgun (WGS) entry which is preliminary data.</text>
</comment>
<evidence type="ECO:0000256" key="1">
    <source>
        <dbReference type="SAM" id="Phobius"/>
    </source>
</evidence>
<evidence type="ECO:0000313" key="3">
    <source>
        <dbReference type="EMBL" id="MBD0413195.1"/>
    </source>
</evidence>
<feature type="chain" id="PRO_5035279108" description="Glycosyltransferase RgtA/B/C/D-like domain-containing protein" evidence="2">
    <location>
        <begin position="33"/>
        <end position="635"/>
    </location>
</feature>
<feature type="transmembrane region" description="Helical" evidence="1">
    <location>
        <begin position="196"/>
        <end position="218"/>
    </location>
</feature>
<dbReference type="EMBL" id="JACVVX010000001">
    <property type="protein sequence ID" value="MBD0413195.1"/>
    <property type="molecule type" value="Genomic_DNA"/>
</dbReference>
<feature type="transmembrane region" description="Helical" evidence="1">
    <location>
        <begin position="371"/>
        <end position="390"/>
    </location>
</feature>
<keyword evidence="2" id="KW-0732">Signal</keyword>
<feature type="transmembrane region" description="Helical" evidence="1">
    <location>
        <begin position="344"/>
        <end position="364"/>
    </location>
</feature>
<gene>
    <name evidence="3" type="ORF">ICI42_00810</name>
</gene>
<evidence type="ECO:0000313" key="4">
    <source>
        <dbReference type="Proteomes" id="UP000643405"/>
    </source>
</evidence>
<dbReference type="Proteomes" id="UP000643405">
    <property type="component" value="Unassembled WGS sequence"/>
</dbReference>
<protein>
    <recommendedName>
        <fullName evidence="5">Glycosyltransferase RgtA/B/C/D-like domain-containing protein</fullName>
    </recommendedName>
</protein>
<name>A0A8J6PXM9_9HYPH</name>
<reference evidence="3" key="1">
    <citation type="submission" date="2020-09" db="EMBL/GenBank/DDBJ databases">
        <title>Genome seq and assembly of Tianweitania sp.</title>
        <authorList>
            <person name="Chhetri G."/>
        </authorList>
    </citation>
    <scope>NUCLEOTIDE SEQUENCE</scope>
    <source>
        <strain evidence="3">Rool2</strain>
    </source>
</reference>
<feature type="transmembrane region" description="Helical" evidence="1">
    <location>
        <begin position="145"/>
        <end position="165"/>
    </location>
</feature>
<keyword evidence="1" id="KW-0472">Membrane</keyword>